<feature type="compositionally biased region" description="Low complexity" evidence="11">
    <location>
        <begin position="588"/>
        <end position="599"/>
    </location>
</feature>
<keyword evidence="3" id="KW-0479">Metal-binding</keyword>
<evidence type="ECO:0000256" key="10">
    <source>
        <dbReference type="SAM" id="Coils"/>
    </source>
</evidence>
<evidence type="ECO:0000256" key="6">
    <source>
        <dbReference type="ARBA" id="ARBA00023015"/>
    </source>
</evidence>
<feature type="compositionally biased region" description="Polar residues" evidence="11">
    <location>
        <begin position="1292"/>
        <end position="1301"/>
    </location>
</feature>
<evidence type="ECO:0000313" key="14">
    <source>
        <dbReference type="EMBL" id="KAG5639283.1"/>
    </source>
</evidence>
<accession>A0A9P7K6V5</accession>
<name>A0A9P7K6V5_9AGAR</name>
<feature type="coiled-coil region" evidence="10">
    <location>
        <begin position="888"/>
        <end position="936"/>
    </location>
</feature>
<evidence type="ECO:0000256" key="8">
    <source>
        <dbReference type="ARBA" id="ARBA00023163"/>
    </source>
</evidence>
<feature type="region of interest" description="Disordered" evidence="11">
    <location>
        <begin position="802"/>
        <end position="859"/>
    </location>
</feature>
<reference evidence="14" key="2">
    <citation type="submission" date="2021-10" db="EMBL/GenBank/DDBJ databases">
        <title>Phylogenomics reveals ancestral predisposition of the termite-cultivated fungus Termitomyces towards a domesticated lifestyle.</title>
        <authorList>
            <person name="Auxier B."/>
            <person name="Grum-Grzhimaylo A."/>
            <person name="Cardenas M.E."/>
            <person name="Lodge J.D."/>
            <person name="Laessoe T."/>
            <person name="Pedersen O."/>
            <person name="Smith M.E."/>
            <person name="Kuyper T.W."/>
            <person name="Franco-Molano E.A."/>
            <person name="Baroni T.J."/>
            <person name="Aanen D.K."/>
        </authorList>
    </citation>
    <scope>NUCLEOTIDE SEQUENCE</scope>
    <source>
        <strain evidence="14">D49</strain>
    </source>
</reference>
<evidence type="ECO:0000256" key="2">
    <source>
        <dbReference type="ARBA" id="ARBA00006899"/>
    </source>
</evidence>
<dbReference type="GO" id="GO:0008270">
    <property type="term" value="F:zinc ion binding"/>
    <property type="evidence" value="ECO:0007669"/>
    <property type="project" value="UniProtKB-KW"/>
</dbReference>
<comment type="similarity">
    <text evidence="2">Belongs to the RRN7/TAF1B family.</text>
</comment>
<feature type="compositionally biased region" description="Low complexity" evidence="11">
    <location>
        <begin position="1175"/>
        <end position="1200"/>
    </location>
</feature>
<evidence type="ECO:0000313" key="15">
    <source>
        <dbReference type="Proteomes" id="UP000717328"/>
    </source>
</evidence>
<feature type="compositionally biased region" description="Polar residues" evidence="11">
    <location>
        <begin position="1212"/>
        <end position="1225"/>
    </location>
</feature>
<feature type="region of interest" description="Disordered" evidence="11">
    <location>
        <begin position="149"/>
        <end position="209"/>
    </location>
</feature>
<dbReference type="PANTHER" id="PTHR31576">
    <property type="entry name" value="TATA BOX-BINDING PROTEIN-ASSOCIATED FACTOR RNA POLYMERASE I SUBUNIT B"/>
    <property type="match status" value="1"/>
</dbReference>
<evidence type="ECO:0000256" key="3">
    <source>
        <dbReference type="ARBA" id="ARBA00022723"/>
    </source>
</evidence>
<keyword evidence="8" id="KW-0804">Transcription</keyword>
<dbReference type="EMBL" id="JABCKI010005726">
    <property type="protein sequence ID" value="KAG5639283.1"/>
    <property type="molecule type" value="Genomic_DNA"/>
</dbReference>
<keyword evidence="4" id="KW-0863">Zinc-finger</keyword>
<feature type="domain" description="Rrn7/TAF1B N-terminal cyclin" evidence="12">
    <location>
        <begin position="95"/>
        <end position="252"/>
    </location>
</feature>
<comment type="subcellular location">
    <subcellularLocation>
        <location evidence="1">Nucleus</location>
        <location evidence="1">Nucleolus</location>
    </subcellularLocation>
</comment>
<gene>
    <name evidence="14" type="ORF">H0H81_004944</name>
</gene>
<reference evidence="14" key="1">
    <citation type="submission" date="2021-02" db="EMBL/GenBank/DDBJ databases">
        <authorList>
            <person name="Nieuwenhuis M."/>
            <person name="Van De Peppel L.J.J."/>
        </authorList>
    </citation>
    <scope>NUCLEOTIDE SEQUENCE</scope>
    <source>
        <strain evidence="14">D49</strain>
    </source>
</reference>
<feature type="region of interest" description="Disordered" evidence="11">
    <location>
        <begin position="1168"/>
        <end position="1349"/>
    </location>
</feature>
<feature type="compositionally biased region" description="Low complexity" evidence="11">
    <location>
        <begin position="1060"/>
        <end position="1082"/>
    </location>
</feature>
<keyword evidence="7" id="KW-0238">DNA-binding</keyword>
<evidence type="ECO:0000256" key="4">
    <source>
        <dbReference type="ARBA" id="ARBA00022771"/>
    </source>
</evidence>
<evidence type="ECO:0000256" key="5">
    <source>
        <dbReference type="ARBA" id="ARBA00022833"/>
    </source>
</evidence>
<dbReference type="OrthoDB" id="428577at2759"/>
<feature type="region of interest" description="Disordered" evidence="11">
    <location>
        <begin position="579"/>
        <end position="605"/>
    </location>
</feature>
<evidence type="ECO:0000256" key="1">
    <source>
        <dbReference type="ARBA" id="ARBA00004604"/>
    </source>
</evidence>
<dbReference type="Pfam" id="PF20644">
    <property type="entry name" value="Rrn7_cyclin_N"/>
    <property type="match status" value="1"/>
</dbReference>
<dbReference type="GO" id="GO:0042790">
    <property type="term" value="P:nucleolar large rRNA transcription by RNA polymerase I"/>
    <property type="evidence" value="ECO:0007669"/>
    <property type="project" value="TreeGrafter"/>
</dbReference>
<dbReference type="Pfam" id="PF20645">
    <property type="entry name" value="Rrn7_cyclin_C"/>
    <property type="match status" value="1"/>
</dbReference>
<keyword evidence="15" id="KW-1185">Reference proteome</keyword>
<protein>
    <submittedName>
        <fullName evidence="14">Uncharacterized protein</fullName>
    </submittedName>
</protein>
<feature type="compositionally biased region" description="Basic residues" evidence="11">
    <location>
        <begin position="1274"/>
        <end position="1291"/>
    </location>
</feature>
<dbReference type="InterPro" id="IPR048538">
    <property type="entry name" value="Rrn7_cyclin_C"/>
</dbReference>
<dbReference type="PANTHER" id="PTHR31576:SF2">
    <property type="entry name" value="TATA BOX-BINDING PROTEIN-ASSOCIATED FACTOR RNA POLYMERASE I SUBUNIT B"/>
    <property type="match status" value="1"/>
</dbReference>
<evidence type="ECO:0000256" key="7">
    <source>
        <dbReference type="ARBA" id="ARBA00023125"/>
    </source>
</evidence>
<feature type="region of interest" description="Disordered" evidence="11">
    <location>
        <begin position="985"/>
        <end position="1082"/>
    </location>
</feature>
<feature type="compositionally biased region" description="Basic residues" evidence="11">
    <location>
        <begin position="619"/>
        <end position="628"/>
    </location>
</feature>
<dbReference type="GO" id="GO:0001164">
    <property type="term" value="F:RNA polymerase I core promoter sequence-specific DNA binding"/>
    <property type="evidence" value="ECO:0007669"/>
    <property type="project" value="InterPro"/>
</dbReference>
<sequence>MAPRRRCPTCGSRQWHKEPSSGLIACSEGHVLQDVGADKGSQNYRNEATEAEDLGPHALRKRALKSGRKKKEGGSRADPRLYHGARGRYLYFECLQLLLRKQVAALTGLWRLPKEFEIMCRDLWALQLELLPHPLTAEPYTYAEAIRDEDVKEDSESEEETSESDEEDAEDEEMAALLRANSDLDESSGEEGEKKERPTGKGKGTKGRRVYESPASTISVLLVACWMMRIPVLCRDFTRLIEWYELPYLDPIARQLLPEVMVAHLTKHNVQALSPYHAPSTQVLHGLAGRLSRMMYGRYGVFTPEANGAPLLWRVVSQGLGGTPVLYRLTKRLGRAVGLPLTVHDTLAPGVERLKQYEGERQMHENGAPEVGLIAAGIIVLKMVYGLDGRTRTPRDAEDVACGLPRLDAYLERLARMEKAERGGVFDARSEVCMGDVSEGELDAYLEFSARALGAAEDRVLDRYFPVGEKEVRRGETRVGGERLEGAEVQGAGLRTGAGYRVYRARDVDGEMAAEYGAVVRRGAAWTGVGVEALGVVVEALERRVQRFDTFGRRPFRCKRVSLDSPMRRFAKVFVPKRDKHVSPPLPASSASDSSGDASLHLRTPDDDLYPRKSWKSWLKSKPHRPHRPPTNDIPLDDDRSEPSIDHLDVRALVANSLLDPPLPHSPFVDARPLFPRSIHPPSALRPSPSLAASLLKTRLFARLDRNPRPLHKHPHLAGLHPDEPCPPPSSSMSLKSTGLTRWISRPCFEDRFTVFLPHSDGSVASQPVSGTALAVAALEYSVALEAMVHFDVFEHSPPPPVDISPPSVSDLDLAAPPSQARASSAYMAVPSPLRNEHNPPEPPPALVSQSALPAPPADPLVKRGVRFAEDDKDDVIPLGYVLRMKQKREEKARFLRAEQERRAIQDDRARLDAERQKHEADRAQMEIDRLAWEKERRAMDEQRRKRKYAEEVAAARLRRESARTGGVPSLKAAENTAHAFLATPTGAHFPTSASSSTSERNKPPHSRRHSRPTLDDGVSLITLPRREASDPNLPTITRTGPHPNFLPGSHSPGSSQDTPPSGEGSSPLPGTRSPSVYSSSSDDVRAAVAAAAIRTKRNSFAASVAHNNSTGSLVGDRATSYPMWGGSSHSLNSLVPVMPMMPVPMQMMPMPPFVMMDMPLLPPTPPFMMHQYPRSQGSPVSSGSGTGSSKGRRSGSQNSSRERVNLESSREQTGSGNSSGSVPRSASFPRPEYRHSSSSPASQHRQETSGGDPRRSSLPVSAPKEQGDSSSRPRQHSHHDLRPSAPRHSHSQPASLSRGSASLYPPSPWTGIPTQSGGLPNANAPPRQHSHANMRSGAGAGAKRMAKS</sequence>
<organism evidence="14 15">
    <name type="scientific">Sphagnurus paluster</name>
    <dbReference type="NCBI Taxonomy" id="117069"/>
    <lineage>
        <taxon>Eukaryota</taxon>
        <taxon>Fungi</taxon>
        <taxon>Dikarya</taxon>
        <taxon>Basidiomycota</taxon>
        <taxon>Agaricomycotina</taxon>
        <taxon>Agaricomycetes</taxon>
        <taxon>Agaricomycetidae</taxon>
        <taxon>Agaricales</taxon>
        <taxon>Tricholomatineae</taxon>
        <taxon>Lyophyllaceae</taxon>
        <taxon>Sphagnurus</taxon>
    </lineage>
</organism>
<feature type="compositionally biased region" description="Basic and acidic residues" evidence="11">
    <location>
        <begin position="1201"/>
        <end position="1211"/>
    </location>
</feature>
<dbReference type="InterPro" id="IPR048540">
    <property type="entry name" value="Rrn7_cyclin_N"/>
</dbReference>
<dbReference type="GO" id="GO:0070860">
    <property type="term" value="C:RNA polymerase I core factor complex"/>
    <property type="evidence" value="ECO:0007669"/>
    <property type="project" value="InterPro"/>
</dbReference>
<feature type="region of interest" description="Disordered" evidence="11">
    <location>
        <begin position="619"/>
        <end position="642"/>
    </location>
</feature>
<dbReference type="Proteomes" id="UP000717328">
    <property type="component" value="Unassembled WGS sequence"/>
</dbReference>
<dbReference type="InterPro" id="IPR033599">
    <property type="entry name" value="TAF1B/Rrn7"/>
</dbReference>
<feature type="domain" description="Rrn7/TAF1B C-terminal cyclin" evidence="13">
    <location>
        <begin position="278"/>
        <end position="422"/>
    </location>
</feature>
<comment type="caution">
    <text evidence="14">The sequence shown here is derived from an EMBL/GenBank/DDBJ whole genome shotgun (WGS) entry which is preliminary data.</text>
</comment>
<feature type="compositionally biased region" description="Basic and acidic residues" evidence="11">
    <location>
        <begin position="1245"/>
        <end position="1256"/>
    </location>
</feature>
<keyword evidence="5" id="KW-0862">Zinc</keyword>
<evidence type="ECO:0000256" key="11">
    <source>
        <dbReference type="SAM" id="MobiDB-lite"/>
    </source>
</evidence>
<evidence type="ECO:0000259" key="12">
    <source>
        <dbReference type="Pfam" id="PF20644"/>
    </source>
</evidence>
<feature type="compositionally biased region" description="Low complexity" evidence="11">
    <location>
        <begin position="805"/>
        <end position="826"/>
    </location>
</feature>
<evidence type="ECO:0000256" key="9">
    <source>
        <dbReference type="ARBA" id="ARBA00023242"/>
    </source>
</evidence>
<feature type="compositionally biased region" description="Acidic residues" evidence="11">
    <location>
        <begin position="151"/>
        <end position="174"/>
    </location>
</feature>
<keyword evidence="10" id="KW-0175">Coiled coil</keyword>
<keyword evidence="6" id="KW-0805">Transcription regulation</keyword>
<feature type="region of interest" description="Disordered" evidence="11">
    <location>
        <begin position="707"/>
        <end position="733"/>
    </location>
</feature>
<keyword evidence="9" id="KW-0539">Nucleus</keyword>
<proteinExistence type="inferred from homology"/>
<evidence type="ECO:0000259" key="13">
    <source>
        <dbReference type="Pfam" id="PF20645"/>
    </source>
</evidence>